<protein>
    <submittedName>
        <fullName evidence="1">Uncharacterized protein</fullName>
    </submittedName>
</protein>
<proteinExistence type="predicted"/>
<sequence>MRICTNTFPHKKKIGRANSNMLKILGQHTHTQSGVAPFVTR</sequence>
<dbReference type="AlphaFoldDB" id="A0A6J5EP26"/>
<name>A0A6J5EP26_9BURK</name>
<evidence type="ECO:0000313" key="1">
    <source>
        <dbReference type="EMBL" id="CAB3768308.1"/>
    </source>
</evidence>
<dbReference type="EMBL" id="CADIKH010000036">
    <property type="protein sequence ID" value="CAB3768308.1"/>
    <property type="molecule type" value="Genomic_DNA"/>
</dbReference>
<reference evidence="1 2" key="1">
    <citation type="submission" date="2020-04" db="EMBL/GenBank/DDBJ databases">
        <authorList>
            <person name="De Canck E."/>
        </authorList>
    </citation>
    <scope>NUCLEOTIDE SEQUENCE [LARGE SCALE GENOMIC DNA]</scope>
    <source>
        <strain evidence="1 2">LMG 29542</strain>
    </source>
</reference>
<dbReference type="Proteomes" id="UP000494363">
    <property type="component" value="Unassembled WGS sequence"/>
</dbReference>
<evidence type="ECO:0000313" key="2">
    <source>
        <dbReference type="Proteomes" id="UP000494363"/>
    </source>
</evidence>
<accession>A0A6J5EP26</accession>
<organism evidence="1 2">
    <name type="scientific">Paraburkholderia humisilvae</name>
    <dbReference type="NCBI Taxonomy" id="627669"/>
    <lineage>
        <taxon>Bacteria</taxon>
        <taxon>Pseudomonadati</taxon>
        <taxon>Pseudomonadota</taxon>
        <taxon>Betaproteobacteria</taxon>
        <taxon>Burkholderiales</taxon>
        <taxon>Burkholderiaceae</taxon>
        <taxon>Paraburkholderia</taxon>
    </lineage>
</organism>
<gene>
    <name evidence="1" type="ORF">LMG29542_05835</name>
</gene>
<keyword evidence="2" id="KW-1185">Reference proteome</keyword>